<name>A0A8T8TGQ4_9BASI</name>
<reference evidence="3" key="2">
    <citation type="journal article" date="2019" name="IMA Fungus">
        <title>Genome sequencing and comparison of five Tilletia species to identify candidate genes for the detection of regulated species infecting wheat.</title>
        <authorList>
            <person name="Nguyen H.D.T."/>
            <person name="Sultana T."/>
            <person name="Kesanakurti P."/>
            <person name="Hambleton S."/>
        </authorList>
    </citation>
    <scope>NUCLEOTIDE SEQUENCE</scope>
    <source>
        <strain evidence="3">DAOMC 236416</strain>
    </source>
</reference>
<proteinExistence type="predicted"/>
<dbReference type="InterPro" id="IPR052055">
    <property type="entry name" value="Hepadnavirus_pol/RT"/>
</dbReference>
<dbReference type="Proteomes" id="UP000077521">
    <property type="component" value="Unassembled WGS sequence"/>
</dbReference>
<evidence type="ECO:0000256" key="1">
    <source>
        <dbReference type="SAM" id="Coils"/>
    </source>
</evidence>
<keyword evidence="1" id="KW-0175">Coiled coil</keyword>
<evidence type="ECO:0008006" key="5">
    <source>
        <dbReference type="Google" id="ProtNLM"/>
    </source>
</evidence>
<evidence type="ECO:0000256" key="2">
    <source>
        <dbReference type="SAM" id="MobiDB-lite"/>
    </source>
</evidence>
<protein>
    <recommendedName>
        <fullName evidence="5">Reverse transcriptase domain-containing protein</fullName>
    </recommendedName>
</protein>
<comment type="caution">
    <text evidence="3">The sequence shown here is derived from an EMBL/GenBank/DDBJ whole genome shotgun (WGS) entry which is preliminary data.</text>
</comment>
<dbReference type="AlphaFoldDB" id="A0A8T8TGQ4"/>
<organism evidence="3 4">
    <name type="scientific">Tilletia indica</name>
    <dbReference type="NCBI Taxonomy" id="43049"/>
    <lineage>
        <taxon>Eukaryota</taxon>
        <taxon>Fungi</taxon>
        <taxon>Dikarya</taxon>
        <taxon>Basidiomycota</taxon>
        <taxon>Ustilaginomycotina</taxon>
        <taxon>Exobasidiomycetes</taxon>
        <taxon>Tilletiales</taxon>
        <taxon>Tilletiaceae</taxon>
        <taxon>Tilletia</taxon>
    </lineage>
</organism>
<evidence type="ECO:0000313" key="4">
    <source>
        <dbReference type="Proteomes" id="UP000077521"/>
    </source>
</evidence>
<dbReference type="SUPFAM" id="SSF56672">
    <property type="entry name" value="DNA/RNA polymerases"/>
    <property type="match status" value="1"/>
</dbReference>
<accession>A0A8T8TGQ4</accession>
<reference evidence="3" key="1">
    <citation type="submission" date="2016-04" db="EMBL/GenBank/DDBJ databases">
        <authorList>
            <person name="Nguyen H.D."/>
            <person name="Samba Siva P."/>
            <person name="Cullis J."/>
            <person name="Levesque C.A."/>
            <person name="Hambleton S."/>
        </authorList>
    </citation>
    <scope>NUCLEOTIDE SEQUENCE</scope>
    <source>
        <strain evidence="3">DAOMC 236416</strain>
    </source>
</reference>
<feature type="compositionally biased region" description="Polar residues" evidence="2">
    <location>
        <begin position="375"/>
        <end position="390"/>
    </location>
</feature>
<feature type="region of interest" description="Disordered" evidence="2">
    <location>
        <begin position="370"/>
        <end position="392"/>
    </location>
</feature>
<dbReference type="PANTHER" id="PTHR33050">
    <property type="entry name" value="REVERSE TRANSCRIPTASE DOMAIN-CONTAINING PROTEIN"/>
    <property type="match status" value="1"/>
</dbReference>
<dbReference type="InterPro" id="IPR043502">
    <property type="entry name" value="DNA/RNA_pol_sf"/>
</dbReference>
<keyword evidence="4" id="KW-1185">Reference proteome</keyword>
<evidence type="ECO:0000313" key="3">
    <source>
        <dbReference type="EMBL" id="KAE8259692.1"/>
    </source>
</evidence>
<sequence length="1004" mass="112829">MSNIDDILVSRERAVTDSVATERQRALEVITPNLDESLAQQMATVIHTHWDKVLTDRLNECRSQFHDQQLEEARIREQEEEAERIRREEEQRQLVAVATAAKLRELLRPQDGEQTPSPADKGKKKIEMAVGRRLQASVNTFRPSEAILKKIEQGDYAIDLWHLTKDGTEQAQRARERGKAKLQVRNGEVEVEEELTAKLKDDEIPEAAWISASQALIYWARLQGRPEAEVEGLSVLHETLTSHPEYATYSRAFHIWHKRHRQEWATSHLVSADGKRADIGLLDMNWWTDLRHDEVIRQQKEQTQKRIEEAVQTTIQQLYQPTSSIPRKRSAFNDAGPSNTKRANFRAGGAGNTRCLLCGSRAPNHPMSECRATSRIDNPSTQAAATSENAPESIAAPTVETGAMEIHAAHNSKTLPTKPVSPLRPDGFDHMLQRLNLSQRYPQLVDFLSNGFDIGIPPLTITHMPPNHRSALQSTATIQALIMKELDLHRYRGPFNTSTLLQRIGPFQTSPLGVIPKKPTGHRLIQDFSYPRDNSFSSINDYLDSNDWPTTWGSARDACLAILLLPPSAQGAIRDIDSAYRIVGLHPSQWPGVVVKDTKDDLYVDLCLGFGLSTAPGVWGMVADAIADILRRMGAGLVLKWVDDFLFLAIPLQELPPTNQALRARATLIHETPEHCAGTTRYRHHDGTTHPDDGKGIFNNIAQASLPTQLVTSLPAIDAITAPLGLPWKASKDRDFSPCFQYIGFVFDIPTRRISLPEDKRIQYLEQVHEWLGRSRFQLAEVETLHGRLQHASFVHSAGRKRMAYFRVFLRQLSQSKSNQYSLRHPPRNIYSDLHWWHTTLSQPHRSRSFATDASLTDIQLATDAALEWGIGVILGTRELILPLKRDVLHGDRSIVWAETIALEIGLRAAIADGVQDTRLLIRCDNAAVIAASSSGHMRHKSAMDVLIRIRELEASANIELVAQYIPSADNPADRPSRGYYTSTTRLPCPPLPDELRHVFAFIG</sequence>
<feature type="region of interest" description="Disordered" evidence="2">
    <location>
        <begin position="327"/>
        <end position="346"/>
    </location>
</feature>
<gene>
    <name evidence="3" type="ORF">A4X13_0g834</name>
</gene>
<dbReference type="EMBL" id="LWDF02000029">
    <property type="protein sequence ID" value="KAE8259692.1"/>
    <property type="molecule type" value="Genomic_DNA"/>
</dbReference>
<dbReference type="PANTHER" id="PTHR33050:SF7">
    <property type="entry name" value="RIBONUCLEASE H"/>
    <property type="match status" value="1"/>
</dbReference>
<feature type="coiled-coil region" evidence="1">
    <location>
        <begin position="63"/>
        <end position="95"/>
    </location>
</feature>